<accession>A0ACD1AGN4</accession>
<evidence type="ECO:0000313" key="1">
    <source>
        <dbReference type="EMBL" id="QOX65650.1"/>
    </source>
</evidence>
<name>A0ACD1AGN4_9FIRM</name>
<protein>
    <submittedName>
        <fullName evidence="1">Formylmethanofuran dehydrogenase</fullName>
    </submittedName>
</protein>
<reference evidence="1" key="1">
    <citation type="submission" date="2019-08" db="EMBL/GenBank/DDBJ databases">
        <title>Genome sequence of Clostridiales bacterium MT110.</title>
        <authorList>
            <person name="Cao J."/>
        </authorList>
    </citation>
    <scope>NUCLEOTIDE SEQUENCE</scope>
    <source>
        <strain evidence="1">MT110</strain>
    </source>
</reference>
<sequence>MDILTLFDKSVEFHGHRCPGLAIGVRAAAEARRILEMEHSKDEEIVCVTENDACGVDGIQVILGCSAGKGNLIFRIRGKQAFSFFNRKTGKHTRLVLKQLPQMENREEKQNYILTAPFEEVFEMKEPHYSLPEEARLFQSIACERCGEKTAEPYIRLEEGEKVCLDCFREYHRM</sequence>
<organism evidence="1 2">
    <name type="scientific">Anoxybacterium hadale</name>
    <dbReference type="NCBI Taxonomy" id="3408580"/>
    <lineage>
        <taxon>Bacteria</taxon>
        <taxon>Bacillati</taxon>
        <taxon>Bacillota</taxon>
        <taxon>Clostridia</taxon>
        <taxon>Peptostreptococcales</taxon>
        <taxon>Anaerovoracaceae</taxon>
        <taxon>Anoxybacterium</taxon>
    </lineage>
</organism>
<proteinExistence type="predicted"/>
<dbReference type="EMBL" id="CP042469">
    <property type="protein sequence ID" value="QOX65650.1"/>
    <property type="molecule type" value="Genomic_DNA"/>
</dbReference>
<keyword evidence="2" id="KW-1185">Reference proteome</keyword>
<evidence type="ECO:0000313" key="2">
    <source>
        <dbReference type="Proteomes" id="UP000594014"/>
    </source>
</evidence>
<gene>
    <name evidence="1" type="ORF">FRZ06_21005</name>
</gene>
<dbReference type="Proteomes" id="UP000594014">
    <property type="component" value="Chromosome"/>
</dbReference>